<name>A0ABP9SU97_9ACTN</name>
<comment type="caution">
    <text evidence="3">The sequence shown here is derived from an EMBL/GenBank/DDBJ whole genome shotgun (WGS) entry which is preliminary data.</text>
</comment>
<reference evidence="4" key="1">
    <citation type="journal article" date="2019" name="Int. J. Syst. Evol. Microbiol.">
        <title>The Global Catalogue of Microorganisms (GCM) 10K type strain sequencing project: providing services to taxonomists for standard genome sequencing and annotation.</title>
        <authorList>
            <consortium name="The Broad Institute Genomics Platform"/>
            <consortium name="The Broad Institute Genome Sequencing Center for Infectious Disease"/>
            <person name="Wu L."/>
            <person name="Ma J."/>
        </authorList>
    </citation>
    <scope>NUCLEOTIDE SEQUENCE [LARGE SCALE GENOMIC DNA]</scope>
    <source>
        <strain evidence="4">JCM 18304</strain>
    </source>
</reference>
<dbReference type="InterPro" id="IPR011330">
    <property type="entry name" value="Glyco_hydro/deAcase_b/a-brl"/>
</dbReference>
<feature type="domain" description="NodB homology" evidence="2">
    <location>
        <begin position="156"/>
        <end position="333"/>
    </location>
</feature>
<evidence type="ECO:0000256" key="1">
    <source>
        <dbReference type="SAM" id="MobiDB-lite"/>
    </source>
</evidence>
<feature type="compositionally biased region" description="Low complexity" evidence="1">
    <location>
        <begin position="31"/>
        <end position="65"/>
    </location>
</feature>
<evidence type="ECO:0000259" key="2">
    <source>
        <dbReference type="PROSITE" id="PS51677"/>
    </source>
</evidence>
<protein>
    <recommendedName>
        <fullName evidence="2">NodB homology domain-containing protein</fullName>
    </recommendedName>
</protein>
<organism evidence="3 4">
    <name type="scientific">Rugosimonospora acidiphila</name>
    <dbReference type="NCBI Taxonomy" id="556531"/>
    <lineage>
        <taxon>Bacteria</taxon>
        <taxon>Bacillati</taxon>
        <taxon>Actinomycetota</taxon>
        <taxon>Actinomycetes</taxon>
        <taxon>Micromonosporales</taxon>
        <taxon>Micromonosporaceae</taxon>
        <taxon>Rugosimonospora</taxon>
    </lineage>
</organism>
<evidence type="ECO:0000313" key="3">
    <source>
        <dbReference type="EMBL" id="GAA5202222.1"/>
    </source>
</evidence>
<accession>A0ABP9SU97</accession>
<dbReference type="RefSeq" id="WP_345639328.1">
    <property type="nucleotide sequence ID" value="NZ_BAABJQ010000059.1"/>
</dbReference>
<dbReference type="CDD" id="cd10917">
    <property type="entry name" value="CE4_NodB_like_6s_7s"/>
    <property type="match status" value="1"/>
</dbReference>
<gene>
    <name evidence="3" type="ORF">GCM10023322_83690</name>
</gene>
<evidence type="ECO:0000313" key="4">
    <source>
        <dbReference type="Proteomes" id="UP001501570"/>
    </source>
</evidence>
<dbReference type="EMBL" id="BAABJQ010000059">
    <property type="protein sequence ID" value="GAA5202222.1"/>
    <property type="molecule type" value="Genomic_DNA"/>
</dbReference>
<keyword evidence="4" id="KW-1185">Reference proteome</keyword>
<dbReference type="SUPFAM" id="SSF88713">
    <property type="entry name" value="Glycoside hydrolase/deacetylase"/>
    <property type="match status" value="1"/>
</dbReference>
<dbReference type="Pfam" id="PF01522">
    <property type="entry name" value="Polysacc_deac_1"/>
    <property type="match status" value="1"/>
</dbReference>
<sequence length="333" mass="34566">MRLTRTIVILAVFTLLLLVGCATPRAVRLASHGASPGASSPAAVPSGSAVPTSPSAASASAASPDYAPPEPASLEPASPGPSASGAGTSGVGLAEVGPFGAAPTDPAPTDPALADPALASFLAQLPRFAPPPPPRPVAVPVGPAVPIYTRLPVDQPVAFLTMDDGWTQLPEAIPLMRAAHIPFTMFLIAPVAAGSPAFFDQLRSAGGVVEDHTINHPELRGRAYASQRDEICGARDSLVRTFGTGPSLFRPPYGDYDSTTLRVAHDCGLRVAVDWSETVDSGTIRYQTNDHRIRPGDIILMHFRPAFVRDVIAALTAIHDAGLTPALLESYLS</sequence>
<dbReference type="PROSITE" id="PS51677">
    <property type="entry name" value="NODB"/>
    <property type="match status" value="1"/>
</dbReference>
<dbReference type="PROSITE" id="PS51257">
    <property type="entry name" value="PROKAR_LIPOPROTEIN"/>
    <property type="match status" value="1"/>
</dbReference>
<proteinExistence type="predicted"/>
<dbReference type="Proteomes" id="UP001501570">
    <property type="component" value="Unassembled WGS sequence"/>
</dbReference>
<dbReference type="InterPro" id="IPR050248">
    <property type="entry name" value="Polysacc_deacetylase_ArnD"/>
</dbReference>
<feature type="compositionally biased region" description="Low complexity" evidence="1">
    <location>
        <begin position="72"/>
        <end position="94"/>
    </location>
</feature>
<dbReference type="Gene3D" id="3.20.20.370">
    <property type="entry name" value="Glycoside hydrolase/deacetylase"/>
    <property type="match status" value="1"/>
</dbReference>
<dbReference type="PANTHER" id="PTHR10587">
    <property type="entry name" value="GLYCOSYL TRANSFERASE-RELATED"/>
    <property type="match status" value="1"/>
</dbReference>
<feature type="region of interest" description="Disordered" evidence="1">
    <location>
        <begin position="31"/>
        <end position="113"/>
    </location>
</feature>
<dbReference type="PANTHER" id="PTHR10587:SF134">
    <property type="entry name" value="SECRETED PROTEIN"/>
    <property type="match status" value="1"/>
</dbReference>
<dbReference type="InterPro" id="IPR002509">
    <property type="entry name" value="NODB_dom"/>
</dbReference>